<evidence type="ECO:0000313" key="2">
    <source>
        <dbReference type="EMBL" id="MFG6443016.1"/>
    </source>
</evidence>
<evidence type="ECO:0000313" key="3">
    <source>
        <dbReference type="Proteomes" id="UP001606301"/>
    </source>
</evidence>
<organism evidence="2 3">
    <name type="scientific">Pelomonas margarita</name>
    <dbReference type="NCBI Taxonomy" id="3299031"/>
    <lineage>
        <taxon>Bacteria</taxon>
        <taxon>Pseudomonadati</taxon>
        <taxon>Pseudomonadota</taxon>
        <taxon>Betaproteobacteria</taxon>
        <taxon>Burkholderiales</taxon>
        <taxon>Sphaerotilaceae</taxon>
        <taxon>Roseateles</taxon>
    </lineage>
</organism>
<evidence type="ECO:0000256" key="1">
    <source>
        <dbReference type="SAM" id="Phobius"/>
    </source>
</evidence>
<dbReference type="RefSeq" id="WP_394400979.1">
    <property type="nucleotide sequence ID" value="NZ_JBIGHW010000015.1"/>
</dbReference>
<keyword evidence="1" id="KW-0812">Transmembrane</keyword>
<keyword evidence="1" id="KW-0472">Membrane</keyword>
<gene>
    <name evidence="2" type="ORF">ACG0Z3_20190</name>
</gene>
<reference evidence="2 3" key="1">
    <citation type="submission" date="2024-08" db="EMBL/GenBank/DDBJ databases">
        <authorList>
            <person name="Lu H."/>
        </authorList>
    </citation>
    <scope>NUCLEOTIDE SEQUENCE [LARGE SCALE GENOMIC DNA]</scope>
    <source>
        <strain evidence="2 3">LKC17W</strain>
    </source>
</reference>
<dbReference type="EMBL" id="JBIGHW010000015">
    <property type="protein sequence ID" value="MFG6443016.1"/>
    <property type="molecule type" value="Genomic_DNA"/>
</dbReference>
<dbReference type="Proteomes" id="UP001606301">
    <property type="component" value="Unassembled WGS sequence"/>
</dbReference>
<proteinExistence type="predicted"/>
<sequence length="43" mass="4834">MSISLVLLVAAGVMNVVIFLVLLFAVLAVFRLDKRTRQMEWGL</sequence>
<name>A0ABW7FNV3_9BURK</name>
<feature type="transmembrane region" description="Helical" evidence="1">
    <location>
        <begin position="6"/>
        <end position="30"/>
    </location>
</feature>
<comment type="caution">
    <text evidence="2">The sequence shown here is derived from an EMBL/GenBank/DDBJ whole genome shotgun (WGS) entry which is preliminary data.</text>
</comment>
<protein>
    <submittedName>
        <fullName evidence="2">Uncharacterized protein</fullName>
    </submittedName>
</protein>
<accession>A0ABW7FNV3</accession>
<keyword evidence="1" id="KW-1133">Transmembrane helix</keyword>
<keyword evidence="3" id="KW-1185">Reference proteome</keyword>